<dbReference type="InterPro" id="IPR005018">
    <property type="entry name" value="DOMON_domain"/>
</dbReference>
<dbReference type="SMART" id="SM00686">
    <property type="entry name" value="DM13"/>
    <property type="match status" value="1"/>
</dbReference>
<evidence type="ECO:0000259" key="10">
    <source>
        <dbReference type="PROSITE" id="PS50939"/>
    </source>
</evidence>
<feature type="transmembrane region" description="Helical" evidence="8">
    <location>
        <begin position="831"/>
        <end position="852"/>
    </location>
</feature>
<evidence type="ECO:0000256" key="7">
    <source>
        <dbReference type="SAM" id="MobiDB-lite"/>
    </source>
</evidence>
<dbReference type="Gene3D" id="1.20.120.1770">
    <property type="match status" value="1"/>
</dbReference>
<evidence type="ECO:0000259" key="9">
    <source>
        <dbReference type="PROSITE" id="PS50836"/>
    </source>
</evidence>
<evidence type="ECO:0000256" key="8">
    <source>
        <dbReference type="SAM" id="Phobius"/>
    </source>
</evidence>
<feature type="transmembrane region" description="Helical" evidence="8">
    <location>
        <begin position="864"/>
        <end position="885"/>
    </location>
</feature>
<dbReference type="PANTHER" id="PTHR47281:SF1">
    <property type="entry name" value="OS09G0557700 PROTEIN"/>
    <property type="match status" value="1"/>
</dbReference>
<evidence type="ECO:0000256" key="6">
    <source>
        <dbReference type="ARBA" id="ARBA00023136"/>
    </source>
</evidence>
<dbReference type="PANTHER" id="PTHR47281">
    <property type="entry name" value="OS09G0557700 PROTEIN"/>
    <property type="match status" value="1"/>
</dbReference>
<dbReference type="Proteomes" id="UP000054558">
    <property type="component" value="Unassembled WGS sequence"/>
</dbReference>
<keyword evidence="4" id="KW-0249">Electron transport</keyword>
<evidence type="ECO:0000256" key="2">
    <source>
        <dbReference type="ARBA" id="ARBA00022448"/>
    </source>
</evidence>
<dbReference type="GO" id="GO:0016020">
    <property type="term" value="C:membrane"/>
    <property type="evidence" value="ECO:0007669"/>
    <property type="project" value="UniProtKB-SubCell"/>
</dbReference>
<feature type="region of interest" description="Disordered" evidence="7">
    <location>
        <begin position="895"/>
        <end position="953"/>
    </location>
</feature>
<dbReference type="Pfam" id="PF03351">
    <property type="entry name" value="DOMON"/>
    <property type="match status" value="2"/>
</dbReference>
<gene>
    <name evidence="12" type="ORF">KFL_000880060</name>
</gene>
<dbReference type="PROSITE" id="PS51549">
    <property type="entry name" value="DM13"/>
    <property type="match status" value="1"/>
</dbReference>
<feature type="compositionally biased region" description="Polar residues" evidence="7">
    <location>
        <begin position="169"/>
        <end position="191"/>
    </location>
</feature>
<dbReference type="Pfam" id="PF25489">
    <property type="entry name" value="At5g54830"/>
    <property type="match status" value="1"/>
</dbReference>
<dbReference type="InterPro" id="IPR006593">
    <property type="entry name" value="Cyt_b561/ferric_Rdtase_TM"/>
</dbReference>
<protein>
    <submittedName>
        <fullName evidence="12">DOMON domain-containing protein</fullName>
    </submittedName>
</protein>
<dbReference type="OMA" id="LTYVRCR"/>
<evidence type="ECO:0000256" key="4">
    <source>
        <dbReference type="ARBA" id="ARBA00022982"/>
    </source>
</evidence>
<name>A0A1Y1HV55_KLENI</name>
<comment type="subcellular location">
    <subcellularLocation>
        <location evidence="1">Membrane</location>
    </subcellularLocation>
</comment>
<evidence type="ECO:0000256" key="3">
    <source>
        <dbReference type="ARBA" id="ARBA00022692"/>
    </source>
</evidence>
<evidence type="ECO:0000256" key="1">
    <source>
        <dbReference type="ARBA" id="ARBA00004370"/>
    </source>
</evidence>
<evidence type="ECO:0000256" key="5">
    <source>
        <dbReference type="ARBA" id="ARBA00022989"/>
    </source>
</evidence>
<sequence>MRQHQLRGTVEVIDDCTFQVSNLDMLAGEDVYWWGADGESMNQLMGGRRMSADSLVGNYSSQDMVVKLLPGLTWDNATVLGVWSEKMAGDYGHVVLQPEGGWPSSLSPSSPVETGNVTWTFNESALNGSFPPRNASNLTNGSWPLNATEANRTAFSNLTSGGMGLNGTMGASGNLTANGTLDSNQSSGSNITLPESSPSPSETLPLGPLRGAPQPTSFDSCIELGPKLRLRWTVDRENNSIDIGLEGALGDQEFMALGWAVPGALKNYMGHADVVVAGFDASRRPYAEDYFVTALAVCNVNTGSPQGVCPDADFAGPNRTVSNVELVYAQQMDGVTLVRYRRPLISPDREFDNDIDPDQEQPLIWATAASKHPSPFTSTKFPMPLFHGTEYQRNYGEAFLAVGKHFDLCMGPLDASRFGVRENRVGTVVAKKGVPLLVGVGNATSYVNPPNPGKSLYVSGQESPVLQVERGVTTNFTVAAGPAYPVYITDDPVGGAGLLNTSAGHVYAGGPQAYGTVAVPYRLSWTPNHTTPDTVYYQAWSERKMGWQISVVDGGFTDMYPNMATLADGKVNLYWALHYDSISFAVRGLRPSNWLAIAFGSGMVNSNSYVGWLDGDIPRVSTYWMDAHDPSGLHPVKEMLTNQRVSVSGGYISFEFTRLLRIPGSRNEIDPESLLRVVWAYGDAWTTGTLTSKHMHTAMSSDVTLINLRLGVAQVEHLQPVFVVHGFIMFLAWGVLLPGGAIAARYMKDWTGDIWFKVHVYSQTTGLVMAGLGLLFAMGELKGLNLYTTHAKIGMVVLVFGVLQPINAALRPEKPIPGEKPSMPREIWQTLHHWLGRGAMLLSLVAMLSGLVQLNQREDMRSDSVAGLMGGLLVWVTALFAFVVYKEYKSSEARPPVQGAVRIDSQEPEHWTNGESNSVLDPDADEGHARGLSPPRHHSRREEKTSEIQLETL</sequence>
<dbReference type="SMART" id="SM00665">
    <property type="entry name" value="B561"/>
    <property type="match status" value="1"/>
</dbReference>
<dbReference type="InterPro" id="IPR045879">
    <property type="entry name" value="B561A"/>
</dbReference>
<keyword evidence="3 8" id="KW-0812">Transmembrane</keyword>
<keyword evidence="6 8" id="KW-0472">Membrane</keyword>
<feature type="region of interest" description="Disordered" evidence="7">
    <location>
        <begin position="169"/>
        <end position="212"/>
    </location>
</feature>
<feature type="transmembrane region" description="Helical" evidence="8">
    <location>
        <begin position="722"/>
        <end position="746"/>
    </location>
</feature>
<accession>A0A1Y1HV55</accession>
<feature type="domain" description="Cytochrome b561" evidence="10">
    <location>
        <begin position="689"/>
        <end position="888"/>
    </location>
</feature>
<dbReference type="CDD" id="cd09631">
    <property type="entry name" value="DOMON_DOH"/>
    <property type="match status" value="2"/>
</dbReference>
<feature type="transmembrane region" description="Helical" evidence="8">
    <location>
        <begin position="791"/>
        <end position="810"/>
    </location>
</feature>
<keyword evidence="13" id="KW-1185">Reference proteome</keyword>
<feature type="compositionally biased region" description="Low complexity" evidence="7">
    <location>
        <begin position="192"/>
        <end position="209"/>
    </location>
</feature>
<proteinExistence type="predicted"/>
<organism evidence="12 13">
    <name type="scientific">Klebsormidium nitens</name>
    <name type="common">Green alga</name>
    <name type="synonym">Ulothrix nitens</name>
    <dbReference type="NCBI Taxonomy" id="105231"/>
    <lineage>
        <taxon>Eukaryota</taxon>
        <taxon>Viridiplantae</taxon>
        <taxon>Streptophyta</taxon>
        <taxon>Klebsormidiophyceae</taxon>
        <taxon>Klebsormidiales</taxon>
        <taxon>Klebsormidiaceae</taxon>
        <taxon>Klebsormidium</taxon>
    </lineage>
</organism>
<dbReference type="PROSITE" id="PS50836">
    <property type="entry name" value="DOMON"/>
    <property type="match status" value="2"/>
</dbReference>
<keyword evidence="2" id="KW-0813">Transport</keyword>
<dbReference type="InterPro" id="IPR045266">
    <property type="entry name" value="DOH_DOMON"/>
</dbReference>
<dbReference type="STRING" id="105231.A0A1Y1HV55"/>
<dbReference type="SMART" id="SM00664">
    <property type="entry name" value="DoH"/>
    <property type="match status" value="2"/>
</dbReference>
<reference evidence="12 13" key="1">
    <citation type="journal article" date="2014" name="Nat. Commun.">
        <title>Klebsormidium flaccidum genome reveals primary factors for plant terrestrial adaptation.</title>
        <authorList>
            <person name="Hori K."/>
            <person name="Maruyama F."/>
            <person name="Fujisawa T."/>
            <person name="Togashi T."/>
            <person name="Yamamoto N."/>
            <person name="Seo M."/>
            <person name="Sato S."/>
            <person name="Yamada T."/>
            <person name="Mori H."/>
            <person name="Tajima N."/>
            <person name="Moriyama T."/>
            <person name="Ikeuchi M."/>
            <person name="Watanabe M."/>
            <person name="Wada H."/>
            <person name="Kobayashi K."/>
            <person name="Saito M."/>
            <person name="Masuda T."/>
            <person name="Sasaki-Sekimoto Y."/>
            <person name="Mashiguchi K."/>
            <person name="Awai K."/>
            <person name="Shimojima M."/>
            <person name="Masuda S."/>
            <person name="Iwai M."/>
            <person name="Nobusawa T."/>
            <person name="Narise T."/>
            <person name="Kondo S."/>
            <person name="Saito H."/>
            <person name="Sato R."/>
            <person name="Murakawa M."/>
            <person name="Ihara Y."/>
            <person name="Oshima-Yamada Y."/>
            <person name="Ohtaka K."/>
            <person name="Satoh M."/>
            <person name="Sonobe K."/>
            <person name="Ishii M."/>
            <person name="Ohtani R."/>
            <person name="Kanamori-Sato M."/>
            <person name="Honoki R."/>
            <person name="Miyazaki D."/>
            <person name="Mochizuki H."/>
            <person name="Umetsu J."/>
            <person name="Higashi K."/>
            <person name="Shibata D."/>
            <person name="Kamiya Y."/>
            <person name="Sato N."/>
            <person name="Nakamura Y."/>
            <person name="Tabata S."/>
            <person name="Ida S."/>
            <person name="Kurokawa K."/>
            <person name="Ohta H."/>
        </authorList>
    </citation>
    <scope>NUCLEOTIDE SEQUENCE [LARGE SCALE GENOMIC DNA]</scope>
    <source>
        <strain evidence="12 13">NIES-2285</strain>
    </source>
</reference>
<feature type="domain" description="DOMON" evidence="9">
    <location>
        <begin position="226"/>
        <end position="368"/>
    </location>
</feature>
<dbReference type="CDD" id="cd08760">
    <property type="entry name" value="Cyt_b561_FRRS1_like"/>
    <property type="match status" value="1"/>
</dbReference>
<feature type="transmembrane region" description="Helical" evidence="8">
    <location>
        <begin position="758"/>
        <end position="779"/>
    </location>
</feature>
<evidence type="ECO:0000313" key="12">
    <source>
        <dbReference type="EMBL" id="GAQ81692.1"/>
    </source>
</evidence>
<dbReference type="AlphaFoldDB" id="A0A1Y1HV55"/>
<dbReference type="EMBL" id="DF237037">
    <property type="protein sequence ID" value="GAQ81692.1"/>
    <property type="molecule type" value="Genomic_DNA"/>
</dbReference>
<dbReference type="Pfam" id="PF10517">
    <property type="entry name" value="DM13"/>
    <property type="match status" value="1"/>
</dbReference>
<dbReference type="OrthoDB" id="2448405at2759"/>
<dbReference type="InterPro" id="IPR019545">
    <property type="entry name" value="DM13_domain"/>
</dbReference>
<evidence type="ECO:0000259" key="11">
    <source>
        <dbReference type="PROSITE" id="PS51549"/>
    </source>
</evidence>
<feature type="domain" description="DOMON" evidence="9">
    <location>
        <begin position="569"/>
        <end position="682"/>
    </location>
</feature>
<dbReference type="PROSITE" id="PS50939">
    <property type="entry name" value="CYTOCHROME_B561"/>
    <property type="match status" value="1"/>
</dbReference>
<feature type="domain" description="DM13" evidence="11">
    <location>
        <begin position="1"/>
        <end position="97"/>
    </location>
</feature>
<keyword evidence="5 8" id="KW-1133">Transmembrane helix</keyword>
<evidence type="ECO:0000313" key="13">
    <source>
        <dbReference type="Proteomes" id="UP000054558"/>
    </source>
</evidence>
<dbReference type="InterPro" id="IPR057443">
    <property type="entry name" value="At5g54830-like"/>
</dbReference>